<comment type="caution">
    <text evidence="1">The sequence shown here is derived from an EMBL/GenBank/DDBJ whole genome shotgun (WGS) entry which is preliminary data.</text>
</comment>
<sequence length="110" mass="12332">MAKVKHYKTANGRDPFDEFLRGVKDPIAKAKIATRVARMATGNYGDYKPCRESVSELRIDQGPGYRVYFSDVTDPTDGAVSLLLLGGDKRKQDADIDQAVEFLNDYKSRK</sequence>
<accession>A0A2K1QDI3</accession>
<dbReference type="PANTHER" id="PTHR41791">
    <property type="entry name" value="SSL7039 PROTEIN"/>
    <property type="match status" value="1"/>
</dbReference>
<dbReference type="PANTHER" id="PTHR41791:SF1">
    <property type="entry name" value="SSL7039 PROTEIN"/>
    <property type="match status" value="1"/>
</dbReference>
<evidence type="ECO:0000313" key="1">
    <source>
        <dbReference type="EMBL" id="PNS13077.1"/>
    </source>
</evidence>
<organism evidence="1 2">
    <name type="scientific">Mixta theicola</name>
    <dbReference type="NCBI Taxonomy" id="1458355"/>
    <lineage>
        <taxon>Bacteria</taxon>
        <taxon>Pseudomonadati</taxon>
        <taxon>Pseudomonadota</taxon>
        <taxon>Gammaproteobacteria</taxon>
        <taxon>Enterobacterales</taxon>
        <taxon>Erwiniaceae</taxon>
        <taxon>Mixta</taxon>
    </lineage>
</organism>
<dbReference type="RefSeq" id="WP_103058544.1">
    <property type="nucleotide sequence ID" value="NZ_BSOF01000026.1"/>
</dbReference>
<proteinExistence type="predicted"/>
<dbReference type="AlphaFoldDB" id="A0A2K1QDI3"/>
<dbReference type="EMBL" id="NWUO01000002">
    <property type="protein sequence ID" value="PNS13077.1"/>
    <property type="molecule type" value="Genomic_DNA"/>
</dbReference>
<evidence type="ECO:0000313" key="2">
    <source>
        <dbReference type="Proteomes" id="UP000236345"/>
    </source>
</evidence>
<gene>
    <name evidence="1" type="ORF">COO59_03965</name>
</gene>
<dbReference type="InterPro" id="IPR014056">
    <property type="entry name" value="TypeIITA-like_toxin_pred"/>
</dbReference>
<dbReference type="Proteomes" id="UP000236345">
    <property type="component" value="Unassembled WGS sequence"/>
</dbReference>
<name>A0A2K1QDI3_9GAMM</name>
<keyword evidence="2" id="KW-1185">Reference proteome</keyword>
<dbReference type="OrthoDB" id="9800258at2"/>
<reference evidence="2" key="1">
    <citation type="submission" date="2017-09" db="EMBL/GenBank/DDBJ databases">
        <authorList>
            <person name="Palmer M."/>
            <person name="Steenkamp E.T."/>
            <person name="Coetzee M.P."/>
            <person name="Avontuur J.R."/>
            <person name="Van Zyl E."/>
            <person name="Chan W.-Y."/>
            <person name="Blom J."/>
            <person name="Venter S.N."/>
        </authorList>
    </citation>
    <scope>NUCLEOTIDE SEQUENCE [LARGE SCALE GENOMIC DNA]</scope>
    <source>
        <strain evidence="2">QC88-366</strain>
    </source>
</reference>
<dbReference type="NCBIfam" id="TIGR02683">
    <property type="entry name" value="upstrm_HI1419"/>
    <property type="match status" value="1"/>
</dbReference>
<protein>
    <submittedName>
        <fullName evidence="1">Addiction module protein</fullName>
    </submittedName>
</protein>
<dbReference type="PIRSF" id="PIRSF028744">
    <property type="entry name" value="Addict_mod_HI1419"/>
    <property type="match status" value="1"/>
</dbReference>